<evidence type="ECO:0000259" key="3">
    <source>
        <dbReference type="PROSITE" id="PS51186"/>
    </source>
</evidence>
<dbReference type="Pfam" id="PF00583">
    <property type="entry name" value="Acetyltransf_1"/>
    <property type="match status" value="1"/>
</dbReference>
<dbReference type="SUPFAM" id="SSF55729">
    <property type="entry name" value="Acyl-CoA N-acyltransferases (Nat)"/>
    <property type="match status" value="1"/>
</dbReference>
<keyword evidence="5" id="KW-1185">Reference proteome</keyword>
<dbReference type="Proteomes" id="UP000561045">
    <property type="component" value="Unassembled WGS sequence"/>
</dbReference>
<accession>A0A840BRB1</accession>
<dbReference type="AlphaFoldDB" id="A0A840BRB1"/>
<evidence type="ECO:0000256" key="1">
    <source>
        <dbReference type="ARBA" id="ARBA00022679"/>
    </source>
</evidence>
<keyword evidence="1 4" id="KW-0808">Transferase</keyword>
<gene>
    <name evidence="4" type="ORF">GGR36_003424</name>
</gene>
<dbReference type="EMBL" id="JACIET010000002">
    <property type="protein sequence ID" value="MBB4014078.1"/>
    <property type="molecule type" value="Genomic_DNA"/>
</dbReference>
<dbReference type="GO" id="GO:0016747">
    <property type="term" value="F:acyltransferase activity, transferring groups other than amino-acyl groups"/>
    <property type="evidence" value="ECO:0007669"/>
    <property type="project" value="InterPro"/>
</dbReference>
<organism evidence="4 5">
    <name type="scientific">Niveibacterium umoris</name>
    <dbReference type="NCBI Taxonomy" id="1193620"/>
    <lineage>
        <taxon>Bacteria</taxon>
        <taxon>Pseudomonadati</taxon>
        <taxon>Pseudomonadota</taxon>
        <taxon>Betaproteobacteria</taxon>
        <taxon>Rhodocyclales</taxon>
        <taxon>Rhodocyclaceae</taxon>
        <taxon>Niveibacterium</taxon>
    </lineage>
</organism>
<evidence type="ECO:0000256" key="2">
    <source>
        <dbReference type="ARBA" id="ARBA00023315"/>
    </source>
</evidence>
<dbReference type="PROSITE" id="PS51186">
    <property type="entry name" value="GNAT"/>
    <property type="match status" value="1"/>
</dbReference>
<dbReference type="PANTHER" id="PTHR43877">
    <property type="entry name" value="AMINOALKYLPHOSPHONATE N-ACETYLTRANSFERASE-RELATED-RELATED"/>
    <property type="match status" value="1"/>
</dbReference>
<dbReference type="Gene3D" id="3.40.630.30">
    <property type="match status" value="1"/>
</dbReference>
<protein>
    <submittedName>
        <fullName evidence="4">GNAT superfamily N-acetyltransferase</fullName>
    </submittedName>
</protein>
<dbReference type="InterPro" id="IPR050832">
    <property type="entry name" value="Bact_Acetyltransf"/>
</dbReference>
<feature type="domain" description="N-acetyltransferase" evidence="3">
    <location>
        <begin position="1"/>
        <end position="172"/>
    </location>
</feature>
<keyword evidence="2" id="KW-0012">Acyltransferase</keyword>
<comment type="caution">
    <text evidence="4">The sequence shown here is derived from an EMBL/GenBank/DDBJ whole genome shotgun (WGS) entry which is preliminary data.</text>
</comment>
<proteinExistence type="predicted"/>
<evidence type="ECO:0000313" key="4">
    <source>
        <dbReference type="EMBL" id="MBB4014078.1"/>
    </source>
</evidence>
<dbReference type="InterPro" id="IPR000182">
    <property type="entry name" value="GNAT_dom"/>
</dbReference>
<dbReference type="InterPro" id="IPR016181">
    <property type="entry name" value="Acyl_CoA_acyltransferase"/>
</dbReference>
<reference evidence="4 5" key="1">
    <citation type="submission" date="2020-08" db="EMBL/GenBank/DDBJ databases">
        <title>Genomic Encyclopedia of Type Strains, Phase IV (KMG-IV): sequencing the most valuable type-strain genomes for metagenomic binning, comparative biology and taxonomic classification.</title>
        <authorList>
            <person name="Goeker M."/>
        </authorList>
    </citation>
    <scope>NUCLEOTIDE SEQUENCE [LARGE SCALE GENOMIC DNA]</scope>
    <source>
        <strain evidence="4 5">DSM 106739</strain>
    </source>
</reference>
<dbReference type="RefSeq" id="WP_183635976.1">
    <property type="nucleotide sequence ID" value="NZ_BAABLE010000005.1"/>
</dbReference>
<evidence type="ECO:0000313" key="5">
    <source>
        <dbReference type="Proteomes" id="UP000561045"/>
    </source>
</evidence>
<name>A0A840BRB1_9RHOO</name>
<dbReference type="CDD" id="cd04301">
    <property type="entry name" value="NAT_SF"/>
    <property type="match status" value="1"/>
</dbReference>
<sequence>MQIERLTPSTFATHRDALATLLIDAVEGGASVGFVLPISRETALAWVDGLAASVADGSRMIWLALDAGNALGSVQLELAMRQNGRNRAEVQKLMVMQTARRLGIARALMATAEDAAFSMQRGLLFLDTEAGSPAEAFYRALGWHYAGGLPEYACSPEGVWAANAIYYKTLFRRNAA</sequence>